<keyword evidence="1" id="KW-1133">Transmembrane helix</keyword>
<sequence length="181" mass="19789">MTETVHELSRRRTLTNVFAVVVGILSFAVFVLFGNEIALVVGFHALLLGTSTAVVTYCLTQFTGVLLGEGDEDEGDQKSTTSFRDRWWQIFSGKALETDSDVKVDTGWLIGRLENILVMTLVVAGQYTALSIIFAAKSWVRKEDTASGNTTYYLAGTLVNFTYSIVVGLTAVWVLGMVSTN</sequence>
<proteinExistence type="predicted"/>
<dbReference type="Proteomes" id="UP000199451">
    <property type="component" value="Unassembled WGS sequence"/>
</dbReference>
<feature type="transmembrane region" description="Helical" evidence="1">
    <location>
        <begin position="152"/>
        <end position="175"/>
    </location>
</feature>
<dbReference type="EMBL" id="FNHL01000003">
    <property type="protein sequence ID" value="SDM72864.1"/>
    <property type="molecule type" value="Genomic_DNA"/>
</dbReference>
<keyword evidence="3" id="KW-1185">Reference proteome</keyword>
<protein>
    <submittedName>
        <fullName evidence="2">Uncharacterized protein</fullName>
    </submittedName>
</protein>
<evidence type="ECO:0000313" key="3">
    <source>
        <dbReference type="Proteomes" id="UP000199451"/>
    </source>
</evidence>
<keyword evidence="1" id="KW-0812">Transmembrane</keyword>
<evidence type="ECO:0000313" key="2">
    <source>
        <dbReference type="EMBL" id="SDM72864.1"/>
    </source>
</evidence>
<feature type="transmembrane region" description="Helical" evidence="1">
    <location>
        <begin position="12"/>
        <end position="33"/>
    </location>
</feature>
<dbReference type="OrthoDB" id="263939at2157"/>
<accession>A0A1G9VKZ9</accession>
<keyword evidence="1" id="KW-0472">Membrane</keyword>
<gene>
    <name evidence="2" type="ORF">SAMN04487949_2420</name>
</gene>
<dbReference type="AlphaFoldDB" id="A0A1G9VKZ9"/>
<feature type="transmembrane region" description="Helical" evidence="1">
    <location>
        <begin position="39"/>
        <end position="59"/>
    </location>
</feature>
<reference evidence="3" key="1">
    <citation type="submission" date="2016-10" db="EMBL/GenBank/DDBJ databases">
        <authorList>
            <person name="Varghese N."/>
            <person name="Submissions S."/>
        </authorList>
    </citation>
    <scope>NUCLEOTIDE SEQUENCE [LARGE SCALE GENOMIC DNA]</scope>
    <source>
        <strain evidence="3">CGMCC 1.10119</strain>
    </source>
</reference>
<evidence type="ECO:0000256" key="1">
    <source>
        <dbReference type="SAM" id="Phobius"/>
    </source>
</evidence>
<organism evidence="2 3">
    <name type="scientific">Halogranum gelatinilyticum</name>
    <dbReference type="NCBI Taxonomy" id="660521"/>
    <lineage>
        <taxon>Archaea</taxon>
        <taxon>Methanobacteriati</taxon>
        <taxon>Methanobacteriota</taxon>
        <taxon>Stenosarchaea group</taxon>
        <taxon>Halobacteria</taxon>
        <taxon>Halobacteriales</taxon>
        <taxon>Haloferacaceae</taxon>
    </lineage>
</organism>
<dbReference type="STRING" id="660521.SAMN04487949_2420"/>
<name>A0A1G9VKZ9_9EURY</name>
<feature type="transmembrane region" description="Helical" evidence="1">
    <location>
        <begin position="116"/>
        <end position="140"/>
    </location>
</feature>
<dbReference type="RefSeq" id="WP_139173341.1">
    <property type="nucleotide sequence ID" value="NZ_FNHL01000003.1"/>
</dbReference>